<organism evidence="1 2">
    <name type="scientific">Labrys wisconsinensis</name>
    <dbReference type="NCBI Taxonomy" id="425677"/>
    <lineage>
        <taxon>Bacteria</taxon>
        <taxon>Pseudomonadati</taxon>
        <taxon>Pseudomonadota</taxon>
        <taxon>Alphaproteobacteria</taxon>
        <taxon>Hyphomicrobiales</taxon>
        <taxon>Xanthobacteraceae</taxon>
        <taxon>Labrys</taxon>
    </lineage>
</organism>
<dbReference type="EMBL" id="JAUSVX010000004">
    <property type="protein sequence ID" value="MDQ0469721.1"/>
    <property type="molecule type" value="Genomic_DNA"/>
</dbReference>
<comment type="caution">
    <text evidence="1">The sequence shown here is derived from an EMBL/GenBank/DDBJ whole genome shotgun (WGS) entry which is preliminary data.</text>
</comment>
<reference evidence="1 2" key="1">
    <citation type="submission" date="2023-07" db="EMBL/GenBank/DDBJ databases">
        <title>Genomic Encyclopedia of Type Strains, Phase IV (KMG-IV): sequencing the most valuable type-strain genomes for metagenomic binning, comparative biology and taxonomic classification.</title>
        <authorList>
            <person name="Goeker M."/>
        </authorList>
    </citation>
    <scope>NUCLEOTIDE SEQUENCE [LARGE SCALE GENOMIC DNA]</scope>
    <source>
        <strain evidence="1 2">DSM 19619</strain>
    </source>
</reference>
<gene>
    <name evidence="1" type="ORF">QO011_002737</name>
</gene>
<protein>
    <submittedName>
        <fullName evidence="1">Uncharacterized protein YidB (DUF937 family)</fullName>
    </submittedName>
</protein>
<keyword evidence="2" id="KW-1185">Reference proteome</keyword>
<dbReference type="Proteomes" id="UP001242480">
    <property type="component" value="Unassembled WGS sequence"/>
</dbReference>
<accession>A0ABU0J631</accession>
<evidence type="ECO:0000313" key="1">
    <source>
        <dbReference type="EMBL" id="MDQ0469721.1"/>
    </source>
</evidence>
<dbReference type="Gene3D" id="1.10.10.690">
    <property type="entry name" value="YidB-like"/>
    <property type="match status" value="1"/>
</dbReference>
<dbReference type="InterPro" id="IPR045372">
    <property type="entry name" value="YidB"/>
</dbReference>
<name>A0ABU0J631_9HYPH</name>
<sequence>MSLFDNLKDALGGLLGQAADQAPGALTQALAGAGGLQGVIDKLQASGLGPQVTSWLGNGENLPVSASQLEAALGNEQVQQLATSLGIPADKVLAFLQQHLPTAVDQASPTGTLPPTS</sequence>
<dbReference type="Pfam" id="PF20159">
    <property type="entry name" value="YidB"/>
    <property type="match status" value="1"/>
</dbReference>
<dbReference type="InterPro" id="IPR027405">
    <property type="entry name" value="YidB-like"/>
</dbReference>
<proteinExistence type="predicted"/>
<evidence type="ECO:0000313" key="2">
    <source>
        <dbReference type="Proteomes" id="UP001242480"/>
    </source>
</evidence>
<dbReference type="SUPFAM" id="SSF140804">
    <property type="entry name" value="YidB-like"/>
    <property type="match status" value="1"/>
</dbReference>